<dbReference type="CDD" id="cd02440">
    <property type="entry name" value="AdoMet_MTases"/>
    <property type="match status" value="1"/>
</dbReference>
<dbReference type="InterPro" id="IPR013217">
    <property type="entry name" value="Methyltransf_12"/>
</dbReference>
<dbReference type="InterPro" id="IPR045851">
    <property type="entry name" value="AMP-bd_C_sf"/>
</dbReference>
<dbReference type="Pfam" id="PF00109">
    <property type="entry name" value="ketoacyl-synt"/>
    <property type="match status" value="1"/>
</dbReference>
<dbReference type="PROSITE" id="PS50075">
    <property type="entry name" value="CARRIER"/>
    <property type="match status" value="2"/>
</dbReference>
<reference evidence="15" key="1">
    <citation type="submission" date="2023-06" db="EMBL/GenBank/DDBJ databases">
        <title>Genome-scale phylogeny and comparative genomics of the fungal order Sordariales.</title>
        <authorList>
            <consortium name="Lawrence Berkeley National Laboratory"/>
            <person name="Hensen N."/>
            <person name="Bonometti L."/>
            <person name="Westerberg I."/>
            <person name="Brannstrom I.O."/>
            <person name="Guillou S."/>
            <person name="Cros-Aarteil S."/>
            <person name="Calhoun S."/>
            <person name="Haridas S."/>
            <person name="Kuo A."/>
            <person name="Mondo S."/>
            <person name="Pangilinan J."/>
            <person name="Riley R."/>
            <person name="Labutti K."/>
            <person name="Andreopoulos B."/>
            <person name="Lipzen A."/>
            <person name="Chen C."/>
            <person name="Yanf M."/>
            <person name="Daum C."/>
            <person name="Ng V."/>
            <person name="Clum A."/>
            <person name="Steindorff A."/>
            <person name="Ohm R."/>
            <person name="Martin F."/>
            <person name="Silar P."/>
            <person name="Natvig D."/>
            <person name="Lalanne C."/>
            <person name="Gautier V."/>
            <person name="Ament-Velasquez S.L."/>
            <person name="Kruys A."/>
            <person name="Hutchinson M.I."/>
            <person name="Powell A.J."/>
            <person name="Barry K."/>
            <person name="Miller A.N."/>
            <person name="Grigoriev I.V."/>
            <person name="Debuchy R."/>
            <person name="Gladieux P."/>
            <person name="Thoren M.H."/>
            <person name="Johannesson H."/>
        </authorList>
    </citation>
    <scope>NUCLEOTIDE SEQUENCE</scope>
    <source>
        <strain evidence="15">PSN4</strain>
    </source>
</reference>
<dbReference type="Pfam" id="PF07993">
    <property type="entry name" value="NAD_binding_4"/>
    <property type="match status" value="1"/>
</dbReference>
<dbReference type="Gene3D" id="3.30.559.10">
    <property type="entry name" value="Chloramphenicol acetyltransferase-like domain"/>
    <property type="match status" value="1"/>
</dbReference>
<dbReference type="GO" id="GO:0009403">
    <property type="term" value="P:toxin biosynthetic process"/>
    <property type="evidence" value="ECO:0007669"/>
    <property type="project" value="UniProtKB-ARBA"/>
</dbReference>
<dbReference type="Gene3D" id="1.10.1200.10">
    <property type="entry name" value="ACP-like"/>
    <property type="match status" value="2"/>
</dbReference>
<evidence type="ECO:0000256" key="1">
    <source>
        <dbReference type="ARBA" id="ARBA00022450"/>
    </source>
</evidence>
<dbReference type="GO" id="GO:0004315">
    <property type="term" value="F:3-oxoacyl-[acyl-carrier-protein] synthase activity"/>
    <property type="evidence" value="ECO:0007669"/>
    <property type="project" value="InterPro"/>
</dbReference>
<feature type="active site" description="Proton acceptor; for dehydratase activity" evidence="10">
    <location>
        <position position="1015"/>
    </location>
</feature>
<feature type="active site" description="Proton donor; for dehydratase activity" evidence="10">
    <location>
        <position position="1201"/>
    </location>
</feature>
<proteinExistence type="inferred from homology"/>
<dbReference type="InterPro" id="IPR020806">
    <property type="entry name" value="PKS_PP-bd"/>
</dbReference>
<keyword evidence="6" id="KW-0677">Repeat</keyword>
<evidence type="ECO:0000256" key="9">
    <source>
        <dbReference type="ARBA" id="ARBA00029443"/>
    </source>
</evidence>
<dbReference type="InterPro" id="IPR013968">
    <property type="entry name" value="PKS_KR"/>
</dbReference>
<dbReference type="InterPro" id="IPR020841">
    <property type="entry name" value="PKS_Beta-ketoAc_synthase_dom"/>
</dbReference>
<evidence type="ECO:0000256" key="4">
    <source>
        <dbReference type="ARBA" id="ARBA00022603"/>
    </source>
</evidence>
<dbReference type="Pfam" id="PF00550">
    <property type="entry name" value="PP-binding"/>
    <property type="match status" value="2"/>
</dbReference>
<dbReference type="InterPro" id="IPR016035">
    <property type="entry name" value="Acyl_Trfase/lysoPLipase"/>
</dbReference>
<dbReference type="InterPro" id="IPR000873">
    <property type="entry name" value="AMP-dep_synth/lig_dom"/>
</dbReference>
<dbReference type="PANTHER" id="PTHR43775">
    <property type="entry name" value="FATTY ACID SYNTHASE"/>
    <property type="match status" value="1"/>
</dbReference>
<dbReference type="Pfam" id="PF14765">
    <property type="entry name" value="PS-DH"/>
    <property type="match status" value="1"/>
</dbReference>
<dbReference type="SUPFAM" id="SSF53335">
    <property type="entry name" value="S-adenosyl-L-methionine-dependent methyltransferases"/>
    <property type="match status" value="1"/>
</dbReference>
<dbReference type="InterPro" id="IPR016036">
    <property type="entry name" value="Malonyl_transacylase_ACP-bd"/>
</dbReference>
<dbReference type="Gene3D" id="3.40.50.12780">
    <property type="entry name" value="N-terminal domain of ligase-like"/>
    <property type="match status" value="1"/>
</dbReference>
<feature type="region of interest" description="Disordered" evidence="11">
    <location>
        <begin position="2615"/>
        <end position="2660"/>
    </location>
</feature>
<dbReference type="NCBIfam" id="TIGR01733">
    <property type="entry name" value="AA-adenyl-dom"/>
    <property type="match status" value="1"/>
</dbReference>
<dbReference type="Gene3D" id="3.40.366.10">
    <property type="entry name" value="Malonyl-Coenzyme A Acyl Carrier Protein, domain 2"/>
    <property type="match status" value="1"/>
</dbReference>
<dbReference type="InterPro" id="IPR013120">
    <property type="entry name" value="FAR_NAD-bd"/>
</dbReference>
<keyword evidence="8" id="KW-0511">Multifunctional enzyme</keyword>
<keyword evidence="2" id="KW-0597">Phosphoprotein</keyword>
<dbReference type="InterPro" id="IPR036736">
    <property type="entry name" value="ACP-like_sf"/>
</dbReference>
<keyword evidence="3" id="KW-0436">Ligase</keyword>
<dbReference type="Pfam" id="PF00668">
    <property type="entry name" value="Condensation"/>
    <property type="match status" value="1"/>
</dbReference>
<evidence type="ECO:0000259" key="14">
    <source>
        <dbReference type="PROSITE" id="PS52019"/>
    </source>
</evidence>
<evidence type="ECO:0000256" key="6">
    <source>
        <dbReference type="ARBA" id="ARBA00022737"/>
    </source>
</evidence>
<evidence type="ECO:0000313" key="16">
    <source>
        <dbReference type="Proteomes" id="UP001239445"/>
    </source>
</evidence>
<dbReference type="Gene3D" id="3.40.47.10">
    <property type="match status" value="1"/>
</dbReference>
<dbReference type="InterPro" id="IPR014031">
    <property type="entry name" value="Ketoacyl_synth_C"/>
</dbReference>
<comment type="caution">
    <text evidence="15">The sequence shown here is derived from an EMBL/GenBank/DDBJ whole genome shotgun (WGS) entry which is preliminary data.</text>
</comment>
<dbReference type="InterPro" id="IPR057326">
    <property type="entry name" value="KR_dom"/>
</dbReference>
<organism evidence="15 16">
    <name type="scientific">Echria macrotheca</name>
    <dbReference type="NCBI Taxonomy" id="438768"/>
    <lineage>
        <taxon>Eukaryota</taxon>
        <taxon>Fungi</taxon>
        <taxon>Dikarya</taxon>
        <taxon>Ascomycota</taxon>
        <taxon>Pezizomycotina</taxon>
        <taxon>Sordariomycetes</taxon>
        <taxon>Sordariomycetidae</taxon>
        <taxon>Sordariales</taxon>
        <taxon>Schizotheciaceae</taxon>
        <taxon>Echria</taxon>
    </lineage>
</organism>
<dbReference type="Pfam" id="PF02801">
    <property type="entry name" value="Ketoacyl-synt_C"/>
    <property type="match status" value="1"/>
</dbReference>
<dbReference type="InterPro" id="IPR042099">
    <property type="entry name" value="ANL_N_sf"/>
</dbReference>
<evidence type="ECO:0000256" key="5">
    <source>
        <dbReference type="ARBA" id="ARBA00022679"/>
    </source>
</evidence>
<dbReference type="SUPFAM" id="SSF47336">
    <property type="entry name" value="ACP-like"/>
    <property type="match status" value="2"/>
</dbReference>
<dbReference type="Gene3D" id="3.40.50.150">
    <property type="entry name" value="Vaccinia Virus protein VP39"/>
    <property type="match status" value="1"/>
</dbReference>
<dbReference type="SUPFAM" id="SSF52151">
    <property type="entry name" value="FabD/lysophospholipase-like"/>
    <property type="match status" value="1"/>
</dbReference>
<protein>
    <submittedName>
        <fullName evidence="15">Polyketide synthetase</fullName>
    </submittedName>
</protein>
<dbReference type="PROSITE" id="PS00606">
    <property type="entry name" value="KS3_1"/>
    <property type="match status" value="1"/>
</dbReference>
<gene>
    <name evidence="15" type="ORF">QBC47DRAFT_418597</name>
</gene>
<dbReference type="GO" id="GO:0016874">
    <property type="term" value="F:ligase activity"/>
    <property type="evidence" value="ECO:0007669"/>
    <property type="project" value="UniProtKB-KW"/>
</dbReference>
<keyword evidence="16" id="KW-1185">Reference proteome</keyword>
<dbReference type="GO" id="GO:0031177">
    <property type="term" value="F:phosphopantetheine binding"/>
    <property type="evidence" value="ECO:0007669"/>
    <property type="project" value="InterPro"/>
</dbReference>
<dbReference type="GO" id="GO:0008168">
    <property type="term" value="F:methyltransferase activity"/>
    <property type="evidence" value="ECO:0007669"/>
    <property type="project" value="UniProtKB-KW"/>
</dbReference>
<dbReference type="Pfam" id="PF00501">
    <property type="entry name" value="AMP-binding"/>
    <property type="match status" value="1"/>
</dbReference>
<feature type="domain" description="Ketosynthase family 3 (KS3)" evidence="13">
    <location>
        <begin position="8"/>
        <end position="452"/>
    </location>
</feature>
<evidence type="ECO:0000256" key="3">
    <source>
        <dbReference type="ARBA" id="ARBA00022598"/>
    </source>
</evidence>
<dbReference type="GO" id="GO:0016491">
    <property type="term" value="F:oxidoreductase activity"/>
    <property type="evidence" value="ECO:0007669"/>
    <property type="project" value="UniProtKB-KW"/>
</dbReference>
<sequence>MTSPPELPEPIAIIGSACRFPGGADSPSKLWELLRQPRDILTGFPPDRLNLNRFYHPKGEFHGSTDVKNKGYQLEEDSRVFDAEFFGISPAEAEGMDPQQRVLLETVYEAIESAGCTLDKMRGSLTSVHVGVMNADYGDIQLRDTETLLQYNATGTARSILSNRISYVFDLKGPSVTIDTACSSSLVALHYAVQGLRHGGCETAIAAGANLIFDPAIYITESKLHMLSPDSQSRMWDERADGYARGEGVAALMLKPLSKAVRDGDSIEGIIRETAVNSDGRSQGITMPHAPAQAALIRSTYLRAGLDPVRDRCQYFECHGTGTPAGDPVEARAITEAFMLHREEADGAADANTSDSTDHPLYVGSIKTVLGHTEGCAGLAGVLKALLAIKHRIIPPNLLFQHLHPAVAPYYRGLQIPTIPTPWPALPPGAPARASVNSFGFGGTNAHAIVESYEPSRPEKGADTYRAPTEAETETVVDGGQHPELIGPLILSAASGPSLLQNVRALAQHVRQNPSLNLGDLGWLLQTRRSTHSVRTSFSAVSRDGLLHAMGDFVKTHEKASPGNIGIRPRLIDPNETPGILGVFTGQGAQWPTMGRQLLQASPLFRRTLERCEAVLHALPDGPPWSLIQELAAEPSVSRLSEAALSQPLCTAVQLGLVDVLTAAGIHLDAVVGHSSGEIAATYAAGIITLPGAMQIAYYRGLYAKLAGGSHGQQGGMMAVGFSLRDAIVFCNRPEFSGRLDVAASNAPQSVTLSGDRDAIEEAKRYLDTQNTFARILKVDTAYHSHHMLPCVEPYLRSLLACDIQVQQPAPGRAACIWNSSVRGDTELLGPHGDLSLLKGPYWVSNMLNMVLFSQALESSFWHGGPFDMVLEIGPHPALRGPTEQTWKAALGANTIAPYSGVLKRDSHDVEALSAALASVWAHLGPSFVDFEGFRTAFSDKTRRPQVLKDLPSYAWAHDKVYWRESRLSRRFRIGTDTPHPLLGRRTLDGDSGNEYELRWRNILKLSELPWLRGHEVLGEVLLPAAAYVSIAVEAGRVVAAGRPVRLYEVLDLELQRPVVVPEAKEGVETLLTVNIMDTTEQPYDDHVAVSERPLQARFTYYLCSDERAGTLVPVGRGRIIVHLGKASLDGLPERGPMPPNLLGVDADRVYSALEKVGLHYGGLFKGMTQVRRSLGYATATGIWSADELGQDYAVHPATLDVAFQTVFPARAHPSSGQITSALLPVRIKRVTVNPCVGFLSEASDYVDDSAREAAVNMESFVTEESSTIGSVVGDVLVYDATSGHMAVQVESLTLQAVSQDATPKDRQMFATTAWNTDAALGLVAPKLDEARDKRVLQLAVAIDRIALFYMKRLLEEMPSSSRATAQLPWHHQSMFDAFEVLVQTVRDSQHPLLQREWLSDEPAVVDELCSQHPGQIDLQLAQAVGQNLGAVVRGELQPLEVMLKDDMLNRFYMEGCGFDVMNENVVSVMRQITYKFPRCNILEIGAGTGGTTWNILNAIGNAYESYTYTDVSPGFFEKAADKFSQFSHRMIFKVLDAEKPVAPQGFTEYAYDIVVAAYVLHVSRNLRETVEHARSLLKPGGFLILLEVTAPQILRLNLMMGALPGWWLGADDGRRMYPGISVVDWDALLLDTGFSGVDLVMHDLADEIKHCNSLMVSQAVDNTVLKLRDPVVSIMQTDPLPTDSLLIVGGKTLTTSKMLSELTRWFPSAWKRRLKRAVDVDAVDIGRLAPGTDVICLQELDAPLFATPMSEPRLKTLQSLVLKARSMLWVVTDNPKTNIMLGISRALFQELPQLHLQVLRLDISHGGPPPSILAKTALEAFVRLRTGATHKNELDKALWCWEPELVFSHGEMLIPRVMPNAAANELYNASRRVITKPVDANEIAVEFRTTAAAGNRRMLTLTAAPDPILVTEGTNLVEFETKYSLRIPGRDDGEGGDDFYLCYGFAQTTQSVIITTSRSNASSLQVPESDLLPISDRDDAPAVLLNMVHHLLARAITQLPGAEPSVIIVYEPNASLAAMVSAELGRRQHGVEAVFVTSQSDTPDGWIKVHPQESVRGLRRLMPRHAKFYIDCAGLRGRASNTILERCLSSECQVRKLDAQLLQEVLAPAVTASGSASVITKDLLESLYTHVTELITTSLSGAGNPALLPPSCPIFTARDLVGVEASTTMQRQMYMTSWEDREGLALTVQPPDVSRCFHPTKTYLMVGMAGGLGLSICQWMLRSGAKHMVITSRQPDVDAVWLEEARRGGADVRIVPTDVSDGASVASTVELIRREMPPLGGVCNAAMVLCDRLFVNMSVDQLNNTLAPKVDGTAHLHRILADTPLDFFMLLSSSASVFGNPGQANYHAANLFMAGLAAERRQRGLVASVIHIGLVIDVGYVTRQVDLDVDGHLRSQVFLPVSETDVHHAFAEAIVAGKPDSGRPFELIMGLEPFTEPLPSERRPFWLTNPRFSHFVPPAAETQQQQTQHRNNLMGGNTGANIKRQVEEADTEEAAVAVVLGAFSAKLESILQLAPGSVDGAKPLIQLGMDSLVAVEIRTWFLHELGADVPIMKILGGDTVLQISTHAARKFLATWAKMQEETVEKDKERKEEKEEKVVKQDDIDVDIITVPCAAEKSKSHSEDSSCGESVAVEDDGLDGEDGASSITDMEPSQTSGDDGAATLVSQLKAVKIVDQPGYGPVLPGHPQMLVREKMSPAQSRLWFAHRHAGDPTAYNMTFQYEVDGLLDVERLRYAIDMTCQRHEALRTAFYTEPGDGEPMQGILTTPAYLFKHLNLQMSHVDVGVDGDADVQREFAFFKEHVWDLERGCTFGVTAITLEANKHILLFGYHHIIMDAASWALFLRDLDQAYQMRSLGQPPPTCIEFSQKQHQLLVSHSEAFQSQVRFWKEELASLPDTAPLLPVARVAVRPAHEPTLETSYARLEVDATLTSALKRTCSQDLGITLFHCHLAALQLLLARYLAIDDVCIGIADANRTDPAFATTVGFFMSMVPLRARMSDLTTTPFGPVARATSRKVLAALAHSSVPLDVILDAAHVPRVASHPPLFQIAVNYRQGAVVDVPLGGHHGAKMVLRAAQDAKNPYDLSVGIIEAGEGCIVEMTGQKALYDDAACETLLAAYLRLLRGVAENPSLPAASYPLHDPAKIQRALALGTGPTVDFGWPASLSERVLDMCRLHGGDKAVIAASTQDQDSTLTYSECQARVWSTAAALTDAGVEASRVVAVLCEPSVNSIIALLAVLHIGAVYMPLDVSLPAARHSAMIRSGQPSHILFHSATEELVAHLARESHSPLTAVRVETKAATAHVPCTARHDTPAALLYTSGSTGEPKGILLSQANLVNHVALKTAALGLGREQVLQQSSLGFDMSLIQIFSALANGGTLIVAPSEWRRDPVALTSLAARERVSMTIATPSEYSAWMAYGAPSLRSNQHWKHACLGGEVVTDQLLHEFGRLALPALQLTNCYGPTEITAAATFQTLLSPSSSAGTGGIRGSVGRALPNYAVYIVSPSGSPLPVQHVGEICIGGSGVALGYHGLPEQTAACFVPDLVDPSRKMYRTGDMGRLAEDGSLVFLGRIDGDTQIKLRGLRVELTEVEEAVLAASDGVLSSVVVSLREEQLVAHATLAPGRQEAELPADLLSRLPLPQYMVPARGVTVVPSLPTNANGKIDRRAASELPCPAQHLDSTPRAKLTLREGELRLLWEKVLRIPGDEAAHITAESDFFLLGGNSLLLMRLQAAIQEAMAVAVSTRDLYQASTLRQMAAQISLRRECQPLEDQAGTVVDWDVETEVPAWVYEGPEEELDEKGRTLSANGEGRGVQVLLTGATSFLGGFILQSLCARDSVTKVHCIAVPADELQNLPPCTSEKAIVYTGSLRSPTLGLTEDERRTLKESIDVVIHAGATGHCLNTYSSVRIPNVHATHFLASLAIPRHVPFLYLSASRVGLLSGKAAPLPASVARFQPPTDGSDGYTASKWASEVFLERLTEKVPSLSVQIHRPCVVVGTQAPNSDALNAIIRFSMLMRKTPSFSNAEGYFDFQEVTVVGSDIAAAALALATDSGERGAVSFRHHSSGLKVPVSQFRQRMEETYGGVFEEVPAKEWITAATEAGIDPLITGYLEGVMERGQTMVFPYLGESAM</sequence>
<evidence type="ECO:0000259" key="13">
    <source>
        <dbReference type="PROSITE" id="PS52004"/>
    </source>
</evidence>
<dbReference type="InterPro" id="IPR009081">
    <property type="entry name" value="PP-bd_ACP"/>
</dbReference>
<dbReference type="Pfam" id="PF21089">
    <property type="entry name" value="PKS_DH_N"/>
    <property type="match status" value="1"/>
</dbReference>
<keyword evidence="1" id="KW-0596">Phosphopantetheine</keyword>
<dbReference type="Gene3D" id="3.10.129.110">
    <property type="entry name" value="Polyketide synthase dehydratase"/>
    <property type="match status" value="1"/>
</dbReference>
<comment type="similarity">
    <text evidence="9">In the C-terminal section; belongs to the NRP synthetase family.</text>
</comment>
<keyword evidence="7" id="KW-0560">Oxidoreductase</keyword>
<dbReference type="SMART" id="SM00825">
    <property type="entry name" value="PKS_KS"/>
    <property type="match status" value="1"/>
</dbReference>
<feature type="compositionally biased region" description="Acidic residues" evidence="11">
    <location>
        <begin position="2632"/>
        <end position="2642"/>
    </location>
</feature>
<dbReference type="GO" id="GO:0004312">
    <property type="term" value="F:fatty acid synthase activity"/>
    <property type="evidence" value="ECO:0007669"/>
    <property type="project" value="TreeGrafter"/>
</dbReference>
<dbReference type="InterPro" id="IPR049551">
    <property type="entry name" value="PKS_DH_C"/>
</dbReference>
<dbReference type="Gene3D" id="3.30.300.30">
    <property type="match status" value="1"/>
</dbReference>
<dbReference type="InterPro" id="IPR049900">
    <property type="entry name" value="PKS_mFAS_DH"/>
</dbReference>
<dbReference type="InterPro" id="IPR049552">
    <property type="entry name" value="PKS_DH_N"/>
</dbReference>
<dbReference type="CDD" id="cd19532">
    <property type="entry name" value="C_PKS-NRPS"/>
    <property type="match status" value="1"/>
</dbReference>
<dbReference type="Gene3D" id="3.40.50.720">
    <property type="entry name" value="NAD(P)-binding Rossmann-like Domain"/>
    <property type="match status" value="2"/>
</dbReference>
<keyword evidence="5" id="KW-0808">Transferase</keyword>
<dbReference type="Pfam" id="PF16197">
    <property type="entry name" value="KAsynt_C_assoc"/>
    <property type="match status" value="1"/>
</dbReference>
<name>A0AAJ0F099_9PEZI</name>
<dbReference type="SUPFAM" id="SSF51735">
    <property type="entry name" value="NAD(P)-binding Rossmann-fold domains"/>
    <property type="match status" value="2"/>
</dbReference>
<dbReference type="InterPro" id="IPR014030">
    <property type="entry name" value="Ketoacyl_synth_N"/>
</dbReference>
<dbReference type="Pfam" id="PF08659">
    <property type="entry name" value="KR"/>
    <property type="match status" value="1"/>
</dbReference>
<dbReference type="Gene3D" id="3.30.70.3290">
    <property type="match status" value="1"/>
</dbReference>
<dbReference type="InterPro" id="IPR050091">
    <property type="entry name" value="PKS_NRPS_Biosynth_Enz"/>
</dbReference>
<dbReference type="GO" id="GO:0006633">
    <property type="term" value="P:fatty acid biosynthetic process"/>
    <property type="evidence" value="ECO:0007669"/>
    <property type="project" value="InterPro"/>
</dbReference>
<feature type="domain" description="Carrier" evidence="12">
    <location>
        <begin position="2487"/>
        <end position="2572"/>
    </location>
</feature>
<dbReference type="InterPro" id="IPR032821">
    <property type="entry name" value="PKS_assoc"/>
</dbReference>
<dbReference type="CDD" id="cd00833">
    <property type="entry name" value="PKS"/>
    <property type="match status" value="1"/>
</dbReference>
<evidence type="ECO:0000256" key="8">
    <source>
        <dbReference type="ARBA" id="ARBA00023268"/>
    </source>
</evidence>
<dbReference type="InterPro" id="IPR023213">
    <property type="entry name" value="CAT-like_dom_sf"/>
</dbReference>
<dbReference type="CDD" id="cd05930">
    <property type="entry name" value="A_NRPS"/>
    <property type="match status" value="1"/>
</dbReference>
<dbReference type="InterPro" id="IPR016039">
    <property type="entry name" value="Thiolase-like"/>
</dbReference>
<keyword evidence="4" id="KW-0489">Methyltransferase</keyword>
<dbReference type="SMART" id="SM00823">
    <property type="entry name" value="PKS_PP"/>
    <property type="match status" value="2"/>
</dbReference>
<accession>A0AAJ0F099</accession>
<evidence type="ECO:0000256" key="2">
    <source>
        <dbReference type="ARBA" id="ARBA00022553"/>
    </source>
</evidence>
<dbReference type="PROSITE" id="PS52004">
    <property type="entry name" value="KS3_2"/>
    <property type="match status" value="1"/>
</dbReference>
<dbReference type="GO" id="GO:0032259">
    <property type="term" value="P:methylation"/>
    <property type="evidence" value="ECO:0007669"/>
    <property type="project" value="UniProtKB-KW"/>
</dbReference>
<dbReference type="Gene3D" id="3.30.559.30">
    <property type="entry name" value="Nonribosomal peptide synthetase, condensation domain"/>
    <property type="match status" value="1"/>
</dbReference>
<dbReference type="SUPFAM" id="SSF56801">
    <property type="entry name" value="Acetyl-CoA synthetase-like"/>
    <property type="match status" value="1"/>
</dbReference>
<dbReference type="SUPFAM" id="SSF53901">
    <property type="entry name" value="Thiolase-like"/>
    <property type="match status" value="1"/>
</dbReference>
<feature type="compositionally biased region" description="Polar residues" evidence="11">
    <location>
        <begin position="2645"/>
        <end position="2657"/>
    </location>
</feature>
<dbReference type="SMART" id="SM00827">
    <property type="entry name" value="PKS_AT"/>
    <property type="match status" value="1"/>
</dbReference>
<dbReference type="SMART" id="SM00822">
    <property type="entry name" value="PKS_KR"/>
    <property type="match status" value="1"/>
</dbReference>
<dbReference type="InterPro" id="IPR018201">
    <property type="entry name" value="Ketoacyl_synth_AS"/>
</dbReference>
<feature type="region of interest" description="C-terminal hotdog fold" evidence="10">
    <location>
        <begin position="1142"/>
        <end position="1304"/>
    </location>
</feature>
<evidence type="ECO:0000256" key="7">
    <source>
        <dbReference type="ARBA" id="ARBA00023002"/>
    </source>
</evidence>
<dbReference type="InterPro" id="IPR020807">
    <property type="entry name" value="PKS_DH"/>
</dbReference>
<evidence type="ECO:0000256" key="11">
    <source>
        <dbReference type="SAM" id="MobiDB-lite"/>
    </source>
</evidence>
<feature type="domain" description="Carrier" evidence="12">
    <location>
        <begin position="3686"/>
        <end position="3763"/>
    </location>
</feature>
<feature type="domain" description="PKS/mFAS DH" evidence="14">
    <location>
        <begin position="980"/>
        <end position="1304"/>
    </location>
</feature>
<dbReference type="InterPro" id="IPR036291">
    <property type="entry name" value="NAD(P)-bd_dom_sf"/>
</dbReference>
<dbReference type="Pfam" id="PF08242">
    <property type="entry name" value="Methyltransf_12"/>
    <property type="match status" value="1"/>
</dbReference>
<dbReference type="SUPFAM" id="SSF55048">
    <property type="entry name" value="Probable ACP-binding domain of malonyl-CoA ACP transacylase"/>
    <property type="match status" value="1"/>
</dbReference>
<dbReference type="InterPro" id="IPR042104">
    <property type="entry name" value="PKS_dehydratase_sf"/>
</dbReference>
<dbReference type="InterPro" id="IPR014043">
    <property type="entry name" value="Acyl_transferase_dom"/>
</dbReference>
<dbReference type="PROSITE" id="PS00012">
    <property type="entry name" value="PHOSPHOPANTETHEINE"/>
    <property type="match status" value="1"/>
</dbReference>
<dbReference type="SMART" id="SM00826">
    <property type="entry name" value="PKS_DH"/>
    <property type="match status" value="1"/>
</dbReference>
<dbReference type="FunFam" id="3.40.47.10:FF:000019">
    <property type="entry name" value="Polyketide synthase type I"/>
    <property type="match status" value="1"/>
</dbReference>
<feature type="region of interest" description="N-terminal hotdog fold" evidence="10">
    <location>
        <begin position="980"/>
        <end position="1127"/>
    </location>
</feature>
<dbReference type="InterPro" id="IPR001242">
    <property type="entry name" value="Condensation_dom"/>
</dbReference>
<dbReference type="SUPFAM" id="SSF52777">
    <property type="entry name" value="CoA-dependent acyltransferases"/>
    <property type="match status" value="2"/>
</dbReference>
<dbReference type="InterPro" id="IPR001227">
    <property type="entry name" value="Ac_transferase_dom_sf"/>
</dbReference>
<dbReference type="Pfam" id="PF00698">
    <property type="entry name" value="Acyl_transf_1"/>
    <property type="match status" value="1"/>
</dbReference>
<dbReference type="Proteomes" id="UP001239445">
    <property type="component" value="Unassembled WGS sequence"/>
</dbReference>
<evidence type="ECO:0000313" key="15">
    <source>
        <dbReference type="EMBL" id="KAK1749891.1"/>
    </source>
</evidence>
<dbReference type="InterPro" id="IPR006162">
    <property type="entry name" value="Ppantetheine_attach_site"/>
</dbReference>
<dbReference type="PROSITE" id="PS00455">
    <property type="entry name" value="AMP_BINDING"/>
    <property type="match status" value="1"/>
</dbReference>
<dbReference type="InterPro" id="IPR029063">
    <property type="entry name" value="SAM-dependent_MTases_sf"/>
</dbReference>
<evidence type="ECO:0000259" key="12">
    <source>
        <dbReference type="PROSITE" id="PS50075"/>
    </source>
</evidence>
<dbReference type="PROSITE" id="PS52019">
    <property type="entry name" value="PKS_MFAS_DH"/>
    <property type="match status" value="1"/>
</dbReference>
<dbReference type="InterPro" id="IPR020845">
    <property type="entry name" value="AMP-binding_CS"/>
</dbReference>
<evidence type="ECO:0000256" key="10">
    <source>
        <dbReference type="PROSITE-ProRule" id="PRU01363"/>
    </source>
</evidence>
<dbReference type="PANTHER" id="PTHR43775:SF20">
    <property type="entry name" value="HYBRID PKS-NRPS SYNTHETASE APDA"/>
    <property type="match status" value="1"/>
</dbReference>
<dbReference type="InterPro" id="IPR010071">
    <property type="entry name" value="AA_adenyl_dom"/>
</dbReference>
<dbReference type="EMBL" id="MU839851">
    <property type="protein sequence ID" value="KAK1749891.1"/>
    <property type="molecule type" value="Genomic_DNA"/>
</dbReference>